<protein>
    <submittedName>
        <fullName evidence="2">Uncharacterized protein</fullName>
    </submittedName>
</protein>
<comment type="caution">
    <text evidence="2">The sequence shown here is derived from an EMBL/GenBank/DDBJ whole genome shotgun (WGS) entry which is preliminary data.</text>
</comment>
<name>A0ABP0DV26_9PEZI</name>
<dbReference type="Proteomes" id="UP001642502">
    <property type="component" value="Unassembled WGS sequence"/>
</dbReference>
<proteinExistence type="predicted"/>
<reference evidence="2 3" key="1">
    <citation type="submission" date="2024-01" db="EMBL/GenBank/DDBJ databases">
        <authorList>
            <person name="Allen C."/>
            <person name="Tagirdzhanova G."/>
        </authorList>
    </citation>
    <scope>NUCLEOTIDE SEQUENCE [LARGE SCALE GENOMIC DNA]</scope>
    <source>
        <strain evidence="2 3">CBS 119000</strain>
    </source>
</reference>
<dbReference type="EMBL" id="CAWUON010000083">
    <property type="protein sequence ID" value="CAK7272139.1"/>
    <property type="molecule type" value="Genomic_DNA"/>
</dbReference>
<feature type="region of interest" description="Disordered" evidence="1">
    <location>
        <begin position="309"/>
        <end position="349"/>
    </location>
</feature>
<keyword evidence="3" id="KW-1185">Reference proteome</keyword>
<evidence type="ECO:0000256" key="1">
    <source>
        <dbReference type="SAM" id="MobiDB-lite"/>
    </source>
</evidence>
<gene>
    <name evidence="2" type="ORF">SEPCBS119000_004968</name>
</gene>
<accession>A0ABP0DV26</accession>
<sequence>MRLSNAFPGMAALAGAAQAAQDLLFYQGMTFTEYKQALALNYTVHIASPTEWYAMTTADFAQYKAIVVPDPDCGSLDQIQFLNDTRAAWSPAVAGNVIVMATDTTYHASTQSGAVALMKDGIRFAASGTAGTGLYLSLSCYYDDQSFATVDALAHFGMFVAQGRLSCYDSAHIVATVQPSRTTDPHSQFRLITDSNLSNWSCSAHALISQYPSEGPNGFVPLAVLEDAASAPHAVGIHAFAGGVKGVPYIVARGVTPVGCGDGVVAPQDDGQNLCRSAKELCLLISSVKHGIGFEPSVEHKVKHRVKHRAEHGAEHRFQCIDPNVQSAHRDRNDDDDNDSDRHFCGSFH</sequence>
<evidence type="ECO:0000313" key="2">
    <source>
        <dbReference type="EMBL" id="CAK7272139.1"/>
    </source>
</evidence>
<organism evidence="2 3">
    <name type="scientific">Sporothrix epigloea</name>
    <dbReference type="NCBI Taxonomy" id="1892477"/>
    <lineage>
        <taxon>Eukaryota</taxon>
        <taxon>Fungi</taxon>
        <taxon>Dikarya</taxon>
        <taxon>Ascomycota</taxon>
        <taxon>Pezizomycotina</taxon>
        <taxon>Sordariomycetes</taxon>
        <taxon>Sordariomycetidae</taxon>
        <taxon>Ophiostomatales</taxon>
        <taxon>Ophiostomataceae</taxon>
        <taxon>Sporothrix</taxon>
    </lineage>
</organism>
<evidence type="ECO:0000313" key="3">
    <source>
        <dbReference type="Proteomes" id="UP001642502"/>
    </source>
</evidence>
<feature type="compositionally biased region" description="Basic and acidic residues" evidence="1">
    <location>
        <begin position="340"/>
        <end position="349"/>
    </location>
</feature>